<dbReference type="OrthoDB" id="1470350at2759"/>
<dbReference type="InterPro" id="IPR050121">
    <property type="entry name" value="Cytochrome_P450_monoxygenase"/>
</dbReference>
<evidence type="ECO:0000256" key="2">
    <source>
        <dbReference type="ARBA" id="ARBA00010617"/>
    </source>
</evidence>
<reference evidence="12" key="1">
    <citation type="journal article" date="2015" name="Genome Announc.">
        <title>Draft genome sequence of the fungus Penicillium brasilianum MG11.</title>
        <authorList>
            <person name="Horn F."/>
            <person name="Linde J."/>
            <person name="Mattern D.J."/>
            <person name="Walther G."/>
            <person name="Guthke R."/>
            <person name="Brakhage A.A."/>
            <person name="Valiante V."/>
        </authorList>
    </citation>
    <scope>NUCLEOTIDE SEQUENCE [LARGE SCALE GENOMIC DNA]</scope>
    <source>
        <strain evidence="12">MG11</strain>
    </source>
</reference>
<protein>
    <recommendedName>
        <fullName evidence="13">Cytochrome P450</fullName>
    </recommendedName>
</protein>
<dbReference type="PANTHER" id="PTHR24305:SF210">
    <property type="entry name" value="CYTOCHROME P450 MONOOXYGENASE ASQL-RELATED"/>
    <property type="match status" value="1"/>
</dbReference>
<dbReference type="SUPFAM" id="SSF48264">
    <property type="entry name" value="Cytochrome P450"/>
    <property type="match status" value="1"/>
</dbReference>
<evidence type="ECO:0000256" key="9">
    <source>
        <dbReference type="RuleBase" id="RU000461"/>
    </source>
</evidence>
<dbReference type="InterPro" id="IPR036396">
    <property type="entry name" value="Cyt_P450_sf"/>
</dbReference>
<dbReference type="PRINTS" id="PR00463">
    <property type="entry name" value="EP450I"/>
</dbReference>
<keyword evidence="5 9" id="KW-0560">Oxidoreductase</keyword>
<dbReference type="AlphaFoldDB" id="A0A0F7TK54"/>
<keyword evidence="7 9" id="KW-0503">Monooxygenase</keyword>
<proteinExistence type="inferred from homology"/>
<accession>A0A0F7TK54</accession>
<dbReference type="GO" id="GO:0016705">
    <property type="term" value="F:oxidoreductase activity, acting on paired donors, with incorporation or reduction of molecular oxygen"/>
    <property type="evidence" value="ECO:0007669"/>
    <property type="project" value="InterPro"/>
</dbReference>
<comment type="similarity">
    <text evidence="2 9">Belongs to the cytochrome P450 family.</text>
</comment>
<keyword evidence="12" id="KW-1185">Reference proteome</keyword>
<dbReference type="PROSITE" id="PS00086">
    <property type="entry name" value="CYTOCHROME_P450"/>
    <property type="match status" value="1"/>
</dbReference>
<dbReference type="PANTHER" id="PTHR24305">
    <property type="entry name" value="CYTOCHROME P450"/>
    <property type="match status" value="1"/>
</dbReference>
<sequence>MVFLTDVVSALGSPLIVPLSLSVILGSLVLHGLYNIYLHPLRQYPGPKLWAATQLVWIYYRLTGQLVWKSIELHKKYGSVVRVAPGHLSYTTETAWKTIYGLRPVEMQKNCQAGFSRPGLKDASAILSADKENHSRLRRILAPALSEKSIKGHDETIVKYVNLLVEQLRRRCSQDAIDLNKYFEWTTMDLIGDLLCGQPEGALQQEDGGRWLQILTHAIQSQVWTQAVETYNLVRWRQYLLPKYRLQAAFENFKIIAAKFEKRLESKTDRRDILSYMISEKNGMTPIEMSLNAATIIGAGTGTTATWLSTSMHSLATNRDAYQKLADEIRKEFASDAEITSDRVTQLPYLAAVMQESLRIHCPSPSSTGRFVPPGGEIIDGKYVPEGTTVGVHQHAAYHSPSNFHRPDDFCPERWLPEAREKGSKFSGDNLAVVNPFSCGPRTCLGIKLATAEARLILVKLFWHFDFEVMPESEGWQSTQKGTVAWHRTPLMSKFKQREM</sequence>
<dbReference type="InterPro" id="IPR002401">
    <property type="entry name" value="Cyt_P450_E_grp-I"/>
</dbReference>
<evidence type="ECO:0000313" key="12">
    <source>
        <dbReference type="Proteomes" id="UP000042958"/>
    </source>
</evidence>
<dbReference type="PRINTS" id="PR00385">
    <property type="entry name" value="P450"/>
</dbReference>
<gene>
    <name evidence="11" type="ORF">PMG11_01664</name>
</gene>
<dbReference type="GO" id="GO:0020037">
    <property type="term" value="F:heme binding"/>
    <property type="evidence" value="ECO:0007669"/>
    <property type="project" value="InterPro"/>
</dbReference>
<dbReference type="Gene3D" id="1.10.630.10">
    <property type="entry name" value="Cytochrome P450"/>
    <property type="match status" value="1"/>
</dbReference>
<evidence type="ECO:0000313" key="11">
    <source>
        <dbReference type="EMBL" id="CEJ55403.1"/>
    </source>
</evidence>
<evidence type="ECO:0000256" key="8">
    <source>
        <dbReference type="PIRSR" id="PIRSR602401-1"/>
    </source>
</evidence>
<keyword evidence="4 8" id="KW-0479">Metal-binding</keyword>
<evidence type="ECO:0000256" key="7">
    <source>
        <dbReference type="ARBA" id="ARBA00023033"/>
    </source>
</evidence>
<evidence type="ECO:0000256" key="10">
    <source>
        <dbReference type="SAM" id="Phobius"/>
    </source>
</evidence>
<keyword evidence="6 8" id="KW-0408">Iron</keyword>
<evidence type="ECO:0000256" key="1">
    <source>
        <dbReference type="ARBA" id="ARBA00001971"/>
    </source>
</evidence>
<name>A0A0F7TK54_PENBI</name>
<comment type="cofactor">
    <cofactor evidence="1 8">
        <name>heme</name>
        <dbReference type="ChEBI" id="CHEBI:30413"/>
    </cofactor>
</comment>
<evidence type="ECO:0000256" key="3">
    <source>
        <dbReference type="ARBA" id="ARBA00022617"/>
    </source>
</evidence>
<organism evidence="11 12">
    <name type="scientific">Penicillium brasilianum</name>
    <dbReference type="NCBI Taxonomy" id="104259"/>
    <lineage>
        <taxon>Eukaryota</taxon>
        <taxon>Fungi</taxon>
        <taxon>Dikarya</taxon>
        <taxon>Ascomycota</taxon>
        <taxon>Pezizomycotina</taxon>
        <taxon>Eurotiomycetes</taxon>
        <taxon>Eurotiomycetidae</taxon>
        <taxon>Eurotiales</taxon>
        <taxon>Aspergillaceae</taxon>
        <taxon>Penicillium</taxon>
    </lineage>
</organism>
<dbReference type="InterPro" id="IPR017972">
    <property type="entry name" value="Cyt_P450_CS"/>
</dbReference>
<dbReference type="GO" id="GO:0004497">
    <property type="term" value="F:monooxygenase activity"/>
    <property type="evidence" value="ECO:0007669"/>
    <property type="project" value="UniProtKB-KW"/>
</dbReference>
<evidence type="ECO:0000256" key="6">
    <source>
        <dbReference type="ARBA" id="ARBA00023004"/>
    </source>
</evidence>
<evidence type="ECO:0000256" key="4">
    <source>
        <dbReference type="ARBA" id="ARBA00022723"/>
    </source>
</evidence>
<keyword evidence="10" id="KW-1133">Transmembrane helix</keyword>
<feature type="transmembrane region" description="Helical" evidence="10">
    <location>
        <begin position="15"/>
        <end position="37"/>
    </location>
</feature>
<feature type="binding site" description="axial binding residue" evidence="8">
    <location>
        <position position="444"/>
    </location>
    <ligand>
        <name>heme</name>
        <dbReference type="ChEBI" id="CHEBI:30413"/>
    </ligand>
    <ligandPart>
        <name>Fe</name>
        <dbReference type="ChEBI" id="CHEBI:18248"/>
    </ligandPart>
</feature>
<dbReference type="STRING" id="104259.A0A0F7TK54"/>
<dbReference type="EMBL" id="CDHK01000002">
    <property type="protein sequence ID" value="CEJ55403.1"/>
    <property type="molecule type" value="Genomic_DNA"/>
</dbReference>
<keyword evidence="3 8" id="KW-0349">Heme</keyword>
<dbReference type="GO" id="GO:0043386">
    <property type="term" value="P:mycotoxin biosynthetic process"/>
    <property type="evidence" value="ECO:0007669"/>
    <property type="project" value="UniProtKB-ARBA"/>
</dbReference>
<dbReference type="Pfam" id="PF00067">
    <property type="entry name" value="p450"/>
    <property type="match status" value="1"/>
</dbReference>
<dbReference type="Proteomes" id="UP000042958">
    <property type="component" value="Unassembled WGS sequence"/>
</dbReference>
<dbReference type="CDD" id="cd11058">
    <property type="entry name" value="CYP60B-like"/>
    <property type="match status" value="1"/>
</dbReference>
<dbReference type="InterPro" id="IPR001128">
    <property type="entry name" value="Cyt_P450"/>
</dbReference>
<keyword evidence="10" id="KW-0812">Transmembrane</keyword>
<evidence type="ECO:0008006" key="13">
    <source>
        <dbReference type="Google" id="ProtNLM"/>
    </source>
</evidence>
<evidence type="ECO:0000256" key="5">
    <source>
        <dbReference type="ARBA" id="ARBA00023002"/>
    </source>
</evidence>
<keyword evidence="10" id="KW-0472">Membrane</keyword>
<dbReference type="GO" id="GO:0005506">
    <property type="term" value="F:iron ion binding"/>
    <property type="evidence" value="ECO:0007669"/>
    <property type="project" value="InterPro"/>
</dbReference>